<evidence type="ECO:0000256" key="2">
    <source>
        <dbReference type="ARBA" id="ARBA00023015"/>
    </source>
</evidence>
<keyword evidence="11" id="KW-1185">Reference proteome</keyword>
<evidence type="ECO:0000313" key="7">
    <source>
        <dbReference type="EMBL" id="MES5150886.1"/>
    </source>
</evidence>
<dbReference type="AlphaFoldDB" id="A0A109DF36"/>
<dbReference type="SUPFAM" id="SSF53850">
    <property type="entry name" value="Periplasmic binding protein-like II"/>
    <property type="match status" value="1"/>
</dbReference>
<dbReference type="CDD" id="cd05466">
    <property type="entry name" value="PBP2_LTTR_substrate"/>
    <property type="match status" value="1"/>
</dbReference>
<evidence type="ECO:0000313" key="9">
    <source>
        <dbReference type="Proteomes" id="UP000067598"/>
    </source>
</evidence>
<dbReference type="Pfam" id="PF03466">
    <property type="entry name" value="LysR_substrate"/>
    <property type="match status" value="1"/>
</dbReference>
<reference evidence="8 10" key="2">
    <citation type="submission" date="2019-01" db="EMBL/GenBank/DDBJ databases">
        <title>The genome sequence of Lactobacillus crispatus L49.</title>
        <authorList>
            <person name="Zhong J."/>
            <person name="Zhang J."/>
        </authorList>
    </citation>
    <scope>NUCLEOTIDE SEQUENCE [LARGE SCALE GENOMIC DNA]</scope>
    <source>
        <strain evidence="8 10">L49</strain>
    </source>
</reference>
<evidence type="ECO:0000256" key="3">
    <source>
        <dbReference type="ARBA" id="ARBA00023125"/>
    </source>
</evidence>
<sequence>MNNPEELQHFLDVLLKESNFTRAAKELYISQPYLTQLIGRIEKKLGTKIINRDERPYTLTPAGLIYYQYLENVSYNKQQLGRKLEAYTHPDQQIIKIGILESLGTYLLPEILPQFLQENPNVKIQLFENFPRENERRLLNGELDCYIGQTPEALDSSLDVVVGGEERYYVVISPASPYYQAGKFILNSDELDLKEVLQEPLVLSSPGSAIRHQVNGLFQRLRLEKNIVMESNSIITATNLAIHGVGITISSASIIRRMEQTPINLLPLDRKLMDVVFFIASKSGEKSPALENLISIFQKTHLQAKIG</sequence>
<dbReference type="PANTHER" id="PTHR30419">
    <property type="entry name" value="HTH-TYPE TRANSCRIPTIONAL REGULATOR YBHD"/>
    <property type="match status" value="1"/>
</dbReference>
<dbReference type="Gene3D" id="3.40.190.290">
    <property type="match status" value="1"/>
</dbReference>
<reference evidence="7" key="3">
    <citation type="submission" date="2024-06" db="EMBL/GenBank/DDBJ databases">
        <title>Vaginal Lactobacillus fatty acid response mechanisms reveal a metabolite-targeted strategy for bacterial vaginosis treatment.</title>
        <authorList>
            <person name="Zhu M."/>
            <person name="Blainey P.C."/>
            <person name="Bloom S.M."/>
            <person name="Kwon D.S."/>
        </authorList>
    </citation>
    <scope>NUCLEOTIDE SEQUENCE</scope>
    <source>
        <strain evidence="7">194_F1_1</strain>
    </source>
</reference>
<evidence type="ECO:0000256" key="4">
    <source>
        <dbReference type="ARBA" id="ARBA00023163"/>
    </source>
</evidence>
<keyword evidence="2" id="KW-0805">Transcription regulation</keyword>
<evidence type="ECO:0000313" key="11">
    <source>
        <dbReference type="Proteomes" id="UP001434419"/>
    </source>
</evidence>
<dbReference type="EMBL" id="JBETVU010000012">
    <property type="protein sequence ID" value="MES5150886.1"/>
    <property type="molecule type" value="Genomic_DNA"/>
</dbReference>
<evidence type="ECO:0000256" key="1">
    <source>
        <dbReference type="ARBA" id="ARBA00009437"/>
    </source>
</evidence>
<name>A0A109DF36_9LACO</name>
<dbReference type="GO" id="GO:0003700">
    <property type="term" value="F:DNA-binding transcription factor activity"/>
    <property type="evidence" value="ECO:0007669"/>
    <property type="project" value="InterPro"/>
</dbReference>
<keyword evidence="4" id="KW-0804">Transcription</keyword>
<dbReference type="InterPro" id="IPR036388">
    <property type="entry name" value="WH-like_DNA-bd_sf"/>
</dbReference>
<dbReference type="Gene3D" id="1.10.10.10">
    <property type="entry name" value="Winged helix-like DNA-binding domain superfamily/Winged helix DNA-binding domain"/>
    <property type="match status" value="1"/>
</dbReference>
<dbReference type="InterPro" id="IPR036390">
    <property type="entry name" value="WH_DNA-bd_sf"/>
</dbReference>
<keyword evidence="3" id="KW-0238">DNA-binding</keyword>
<comment type="similarity">
    <text evidence="1">Belongs to the LysR transcriptional regulatory family.</text>
</comment>
<dbReference type="EMBL" id="LJGP01000043">
    <property type="protein sequence ID" value="KWU03099.1"/>
    <property type="molecule type" value="Genomic_DNA"/>
</dbReference>
<dbReference type="Proteomes" id="UP001434419">
    <property type="component" value="Unassembled WGS sequence"/>
</dbReference>
<dbReference type="PRINTS" id="PR00039">
    <property type="entry name" value="HTHLYSR"/>
</dbReference>
<organism evidence="6 9">
    <name type="scientific">Lactobacillus crispatus</name>
    <dbReference type="NCBI Taxonomy" id="47770"/>
    <lineage>
        <taxon>Bacteria</taxon>
        <taxon>Bacillati</taxon>
        <taxon>Bacillota</taxon>
        <taxon>Bacilli</taxon>
        <taxon>Lactobacillales</taxon>
        <taxon>Lactobacillaceae</taxon>
        <taxon>Lactobacillus</taxon>
    </lineage>
</organism>
<feature type="domain" description="HTH lysR-type" evidence="5">
    <location>
        <begin position="11"/>
        <end position="60"/>
    </location>
</feature>
<evidence type="ECO:0000313" key="8">
    <source>
        <dbReference type="EMBL" id="RXF57234.1"/>
    </source>
</evidence>
<protein>
    <submittedName>
        <fullName evidence="6 7">Transcriptional regulator</fullName>
    </submittedName>
</protein>
<comment type="caution">
    <text evidence="6">The sequence shown here is derived from an EMBL/GenBank/DDBJ whole genome shotgun (WGS) entry which is preliminary data.</text>
</comment>
<dbReference type="Pfam" id="PF00126">
    <property type="entry name" value="HTH_1"/>
    <property type="match status" value="1"/>
</dbReference>
<dbReference type="GO" id="GO:0003677">
    <property type="term" value="F:DNA binding"/>
    <property type="evidence" value="ECO:0007669"/>
    <property type="project" value="UniProtKB-KW"/>
</dbReference>
<gene>
    <name evidence="7" type="ORF">ABVC42_13705</name>
    <name evidence="6" type="ORF">AEL95_09145</name>
    <name evidence="8" type="ORF">ERD32_08045</name>
</gene>
<proteinExistence type="inferred from homology"/>
<dbReference type="Proteomes" id="UP000289808">
    <property type="component" value="Unassembled WGS sequence"/>
</dbReference>
<dbReference type="STRING" id="47770.GCA_001567095_01586"/>
<dbReference type="PROSITE" id="PS50931">
    <property type="entry name" value="HTH_LYSR"/>
    <property type="match status" value="1"/>
</dbReference>
<evidence type="ECO:0000313" key="6">
    <source>
        <dbReference type="EMBL" id="KWU03099.1"/>
    </source>
</evidence>
<dbReference type="InterPro" id="IPR005119">
    <property type="entry name" value="LysR_subst-bd"/>
</dbReference>
<reference evidence="6 9" key="1">
    <citation type="journal article" date="2016" name="Microbiology (Mosc.)">
        <title>Comparison of Lactobacillus crispatus isolates from Lactobacillus-dominated vaginal microbiomes with isolates from microbiomes containing bacterial vaginosis-associated bacteria.</title>
        <authorList>
            <person name="Abdelmaksoud A.A."/>
            <person name="Koparde V.N."/>
            <person name="Sheth N.U."/>
            <person name="Serrano M.G."/>
            <person name="Glascock A.L."/>
            <person name="Fettweis J.M."/>
            <person name="Strauss Iii J.F."/>
            <person name="Buck G.A."/>
            <person name="Jefferson K.K."/>
        </authorList>
    </citation>
    <scope>NUCLEOTIDE SEQUENCE [LARGE SCALE GENOMIC DNA]</scope>
    <source>
        <strain evidence="6 9">VMC3</strain>
    </source>
</reference>
<dbReference type="EMBL" id="SCLX01000048">
    <property type="protein sequence ID" value="RXF57234.1"/>
    <property type="molecule type" value="Genomic_DNA"/>
</dbReference>
<dbReference type="RefSeq" id="WP_005720795.1">
    <property type="nucleotide sequence ID" value="NZ_AP025162.1"/>
</dbReference>
<evidence type="ECO:0000259" key="5">
    <source>
        <dbReference type="PROSITE" id="PS50931"/>
    </source>
</evidence>
<dbReference type="InterPro" id="IPR000847">
    <property type="entry name" value="LysR_HTH_N"/>
</dbReference>
<dbReference type="Proteomes" id="UP000067598">
    <property type="component" value="Unassembled WGS sequence"/>
</dbReference>
<dbReference type="PATRIC" id="fig|47770.28.peg.1341"/>
<dbReference type="GO" id="GO:0005829">
    <property type="term" value="C:cytosol"/>
    <property type="evidence" value="ECO:0007669"/>
    <property type="project" value="TreeGrafter"/>
</dbReference>
<accession>A0A109DF36</accession>
<evidence type="ECO:0000313" key="10">
    <source>
        <dbReference type="Proteomes" id="UP000289808"/>
    </source>
</evidence>
<dbReference type="InterPro" id="IPR050950">
    <property type="entry name" value="HTH-type_LysR_regulators"/>
</dbReference>
<dbReference type="SUPFAM" id="SSF46785">
    <property type="entry name" value="Winged helix' DNA-binding domain"/>
    <property type="match status" value="1"/>
</dbReference>